<reference evidence="2 3" key="1">
    <citation type="journal article" date="2006" name="Science">
        <title>The genome of black cottonwood, Populus trichocarpa (Torr. &amp; Gray).</title>
        <authorList>
            <person name="Tuskan G.A."/>
            <person name="Difazio S."/>
            <person name="Jansson S."/>
            <person name="Bohlmann J."/>
            <person name="Grigoriev I."/>
            <person name="Hellsten U."/>
            <person name="Putnam N."/>
            <person name="Ralph S."/>
            <person name="Rombauts S."/>
            <person name="Salamov A."/>
            <person name="Schein J."/>
            <person name="Sterck L."/>
            <person name="Aerts A."/>
            <person name="Bhalerao R.R."/>
            <person name="Bhalerao R.P."/>
            <person name="Blaudez D."/>
            <person name="Boerjan W."/>
            <person name="Brun A."/>
            <person name="Brunner A."/>
            <person name="Busov V."/>
            <person name="Campbell M."/>
            <person name="Carlson J."/>
            <person name="Chalot M."/>
            <person name="Chapman J."/>
            <person name="Chen G.L."/>
            <person name="Cooper D."/>
            <person name="Coutinho P.M."/>
            <person name="Couturier J."/>
            <person name="Covert S."/>
            <person name="Cronk Q."/>
            <person name="Cunningham R."/>
            <person name="Davis J."/>
            <person name="Degroeve S."/>
            <person name="Dejardin A."/>
            <person name="Depamphilis C."/>
            <person name="Detter J."/>
            <person name="Dirks B."/>
            <person name="Dubchak I."/>
            <person name="Duplessis S."/>
            <person name="Ehlting J."/>
            <person name="Ellis B."/>
            <person name="Gendler K."/>
            <person name="Goodstein D."/>
            <person name="Gribskov M."/>
            <person name="Grimwood J."/>
            <person name="Groover A."/>
            <person name="Gunter L."/>
            <person name="Hamberger B."/>
            <person name="Heinze B."/>
            <person name="Helariutta Y."/>
            <person name="Henrissat B."/>
            <person name="Holligan D."/>
            <person name="Holt R."/>
            <person name="Huang W."/>
            <person name="Islam-Faridi N."/>
            <person name="Jones S."/>
            <person name="Jones-Rhoades M."/>
            <person name="Jorgensen R."/>
            <person name="Joshi C."/>
            <person name="Kangasjarvi J."/>
            <person name="Karlsson J."/>
            <person name="Kelleher C."/>
            <person name="Kirkpatrick R."/>
            <person name="Kirst M."/>
            <person name="Kohler A."/>
            <person name="Kalluri U."/>
            <person name="Larimer F."/>
            <person name="Leebens-Mack J."/>
            <person name="Leple J.C."/>
            <person name="Locascio P."/>
            <person name="Lou Y."/>
            <person name="Lucas S."/>
            <person name="Martin F."/>
            <person name="Montanini B."/>
            <person name="Napoli C."/>
            <person name="Nelson D.R."/>
            <person name="Nelson C."/>
            <person name="Nieminen K."/>
            <person name="Nilsson O."/>
            <person name="Pereda V."/>
            <person name="Peter G."/>
            <person name="Philippe R."/>
            <person name="Pilate G."/>
            <person name="Poliakov A."/>
            <person name="Razumovskaya J."/>
            <person name="Richardson P."/>
            <person name="Rinaldi C."/>
            <person name="Ritland K."/>
            <person name="Rouze P."/>
            <person name="Ryaboy D."/>
            <person name="Schmutz J."/>
            <person name="Schrader J."/>
            <person name="Segerman B."/>
            <person name="Shin H."/>
            <person name="Siddiqui A."/>
            <person name="Sterky F."/>
            <person name="Terry A."/>
            <person name="Tsai C.J."/>
            <person name="Uberbacher E."/>
            <person name="Unneberg P."/>
            <person name="Vahala J."/>
            <person name="Wall K."/>
            <person name="Wessler S."/>
            <person name="Yang G."/>
            <person name="Yin T."/>
            <person name="Douglas C."/>
            <person name="Marra M."/>
            <person name="Sandberg G."/>
            <person name="Van de Peer Y."/>
            <person name="Rokhsar D."/>
        </authorList>
    </citation>
    <scope>NUCLEOTIDE SEQUENCE [LARGE SCALE GENOMIC DNA]</scope>
    <source>
        <strain evidence="3">cv. Nisqually</strain>
    </source>
</reference>
<dbReference type="InParanoid" id="A0A2K1Y6U6"/>
<organism evidence="2 3">
    <name type="scientific">Populus trichocarpa</name>
    <name type="common">Western balsam poplar</name>
    <name type="synonym">Populus balsamifera subsp. trichocarpa</name>
    <dbReference type="NCBI Taxonomy" id="3694"/>
    <lineage>
        <taxon>Eukaryota</taxon>
        <taxon>Viridiplantae</taxon>
        <taxon>Streptophyta</taxon>
        <taxon>Embryophyta</taxon>
        <taxon>Tracheophyta</taxon>
        <taxon>Spermatophyta</taxon>
        <taxon>Magnoliopsida</taxon>
        <taxon>eudicotyledons</taxon>
        <taxon>Gunneridae</taxon>
        <taxon>Pentapetalae</taxon>
        <taxon>rosids</taxon>
        <taxon>fabids</taxon>
        <taxon>Malpighiales</taxon>
        <taxon>Salicaceae</taxon>
        <taxon>Saliceae</taxon>
        <taxon>Populus</taxon>
    </lineage>
</organism>
<dbReference type="PANTHER" id="PTHR34376">
    <property type="entry name" value="SERINE PROTEASE INHIBITOR, KAZAL-TYPE FAMILY PROTEIN"/>
    <property type="match status" value="1"/>
</dbReference>
<keyword evidence="1" id="KW-0812">Transmembrane</keyword>
<keyword evidence="1" id="KW-0472">Membrane</keyword>
<proteinExistence type="predicted"/>
<evidence type="ECO:0000313" key="2">
    <source>
        <dbReference type="EMBL" id="PNT08755.1"/>
    </source>
</evidence>
<keyword evidence="3" id="KW-1185">Reference proteome</keyword>
<dbReference type="PANTHER" id="PTHR34376:SF2">
    <property type="entry name" value="SERINE PROTEASE INHIBITOR, KAZAL-TYPE FAMILY PROTEIN"/>
    <property type="match status" value="1"/>
</dbReference>
<name>A0A2K1Y6U6_POPTR</name>
<accession>A0A2K1Y6U6</accession>
<dbReference type="EMBL" id="CM009301">
    <property type="protein sequence ID" value="PNT08755.1"/>
    <property type="molecule type" value="Genomic_DNA"/>
</dbReference>
<keyword evidence="1" id="KW-1133">Transmembrane helix</keyword>
<dbReference type="AlphaFoldDB" id="A0A2K1Y6U6"/>
<sequence>MMMRVENGAEHPLSPPVLLSASGQTRFVAWTVAKKGFCEVGNNGAAAAQALLLVHLVWLIVLGFSIFFGFF</sequence>
<protein>
    <submittedName>
        <fullName evidence="2">Uncharacterized protein</fullName>
    </submittedName>
</protein>
<dbReference type="Proteomes" id="UP000006729">
    <property type="component" value="Chromosome 12"/>
</dbReference>
<evidence type="ECO:0000256" key="1">
    <source>
        <dbReference type="SAM" id="Phobius"/>
    </source>
</evidence>
<feature type="transmembrane region" description="Helical" evidence="1">
    <location>
        <begin position="50"/>
        <end position="70"/>
    </location>
</feature>
<evidence type="ECO:0000313" key="3">
    <source>
        <dbReference type="Proteomes" id="UP000006729"/>
    </source>
</evidence>
<gene>
    <name evidence="2" type="ORF">POPTR_012G005400</name>
</gene>